<evidence type="ECO:0000313" key="2">
    <source>
        <dbReference type="EMBL" id="AUK00032.1"/>
    </source>
</evidence>
<keyword evidence="1" id="KW-1133">Transmembrane helix</keyword>
<keyword evidence="1" id="KW-0812">Transmembrane</keyword>
<name>A0A0E1LAY3_ECOLX</name>
<evidence type="ECO:0000313" key="7">
    <source>
        <dbReference type="Proteomes" id="UP000256244"/>
    </source>
</evidence>
<protein>
    <submittedName>
        <fullName evidence="3">Uncharacterized protein</fullName>
    </submittedName>
</protein>
<keyword evidence="1" id="KW-0472">Membrane</keyword>
<dbReference type="Proteomes" id="UP000234238">
    <property type="component" value="Chromosome"/>
</dbReference>
<dbReference type="EMBL" id="NHTF01000014">
    <property type="protein sequence ID" value="OWW56516.1"/>
    <property type="molecule type" value="Genomic_DNA"/>
</dbReference>
<proteinExistence type="predicted"/>
<sequence length="65" mass="7721">MLNLINKKLFRCMIKTTRYNLLVKFVFRVLEIYISIALVNEHSHAPVTLTKLICLRRVFWSVVDV</sequence>
<evidence type="ECO:0000313" key="6">
    <source>
        <dbReference type="Proteomes" id="UP000234238"/>
    </source>
</evidence>
<dbReference type="EMBL" id="CP031546">
    <property type="protein sequence ID" value="AXO08405.1"/>
    <property type="molecule type" value="Genomic_DNA"/>
</dbReference>
<dbReference type="Proteomes" id="UP000256244">
    <property type="component" value="Chromosome"/>
</dbReference>
<reference evidence="4 5" key="1">
    <citation type="submission" date="2017-05" db="EMBL/GenBank/DDBJ databases">
        <title>Sequencing of Escherichia coli that cause persistent and transient Mastitis.</title>
        <authorList>
            <person name="Thacker T.C."/>
            <person name="Lippolis J.D."/>
            <person name="Brunelle B.W."/>
            <person name="Casey T.A."/>
            <person name="Reinhardt T.A."/>
            <person name="Sacco R.E."/>
            <person name="Holman D.B."/>
        </authorList>
    </citation>
    <scope>NUCLEOTIDE SEQUENCE [LARGE SCALE GENOMIC DNA]</scope>
    <source>
        <strain evidence="4 5">ECA-B</strain>
    </source>
</reference>
<accession>A0A0E1LAY3</accession>
<evidence type="ECO:0000313" key="4">
    <source>
        <dbReference type="EMBL" id="OWW56516.1"/>
    </source>
</evidence>
<organism evidence="3 7">
    <name type="scientific">Escherichia coli</name>
    <dbReference type="NCBI Taxonomy" id="562"/>
    <lineage>
        <taxon>Bacteria</taxon>
        <taxon>Pseudomonadati</taxon>
        <taxon>Pseudomonadota</taxon>
        <taxon>Gammaproteobacteria</taxon>
        <taxon>Enterobacterales</taxon>
        <taxon>Enterobacteriaceae</taxon>
        <taxon>Escherichia</taxon>
    </lineage>
</organism>
<gene>
    <name evidence="4" type="ORF">CCS08_06345</name>
    <name evidence="2" type="ORF">CR538_06140</name>
    <name evidence="3" type="ORF">DS732_19710</name>
</gene>
<feature type="transmembrane region" description="Helical" evidence="1">
    <location>
        <begin position="21"/>
        <end position="39"/>
    </location>
</feature>
<evidence type="ECO:0000256" key="1">
    <source>
        <dbReference type="SAM" id="Phobius"/>
    </source>
</evidence>
<dbReference type="AlphaFoldDB" id="A0A0E1LAY3"/>
<dbReference type="Proteomes" id="UP000197270">
    <property type="component" value="Unassembled WGS sequence"/>
</dbReference>
<evidence type="ECO:0000313" key="5">
    <source>
        <dbReference type="Proteomes" id="UP000197270"/>
    </source>
</evidence>
<reference evidence="3 7" key="3">
    <citation type="submission" date="2018-08" db="EMBL/GenBank/DDBJ databases">
        <title>Complete genome sequencing and genomic characterization of five Escherichia coli strains co-producing MCR-1 and ESBLs from different origins in China.</title>
        <authorList>
            <person name="Bai L."/>
        </authorList>
    </citation>
    <scope>NUCLEOTIDE SEQUENCE [LARGE SCALE GENOMIC DNA]</scope>
    <source>
        <strain evidence="7">cq9</strain>
        <strain evidence="3">Cq9</strain>
    </source>
</reference>
<dbReference type="EMBL" id="CP024141">
    <property type="protein sequence ID" value="AUK00032.1"/>
    <property type="molecule type" value="Genomic_DNA"/>
</dbReference>
<reference evidence="2 6" key="2">
    <citation type="submission" date="2017-10" db="EMBL/GenBank/DDBJ databases">
        <title>mcr-1 positive E.coli isolates in China.</title>
        <authorList>
            <person name="Li B."/>
            <person name="Wang X."/>
        </authorList>
    </citation>
    <scope>NUCLEOTIDE SEQUENCE [LARGE SCALE GENOMIC DNA]</scope>
    <source>
        <strain evidence="2 6">14EC029</strain>
    </source>
</reference>
<evidence type="ECO:0000313" key="3">
    <source>
        <dbReference type="EMBL" id="AXO08405.1"/>
    </source>
</evidence>